<protein>
    <recommendedName>
        <fullName evidence="4">DUF4136 domain-containing protein</fullName>
    </recommendedName>
</protein>
<keyword evidence="1" id="KW-0732">Signal</keyword>
<proteinExistence type="predicted"/>
<sequence>MRSLMRMMAMLAAVTLQGCVGTPTVLDKAQQQSLDSMQLFNKDASPRFTAYVACTSEDESCATVHKIFSEWADQRQVTLHLINADDPMFKGTAASATKAMNKPYRLAIKINPLLVPSFFQFRGGQYPVGGYYPPRVGYKATVYVVDATSGAILQELPVHHEITANPKDTANGYVQRVVDTLLVSLDPTYRPSDK</sequence>
<feature type="signal peptide" evidence="1">
    <location>
        <begin position="1"/>
        <end position="18"/>
    </location>
</feature>
<name>A0ABV9BWX2_9GAMM</name>
<evidence type="ECO:0008006" key="4">
    <source>
        <dbReference type="Google" id="ProtNLM"/>
    </source>
</evidence>
<comment type="caution">
    <text evidence="2">The sequence shown here is derived from an EMBL/GenBank/DDBJ whole genome shotgun (WGS) entry which is preliminary data.</text>
</comment>
<evidence type="ECO:0000313" key="3">
    <source>
        <dbReference type="Proteomes" id="UP001595961"/>
    </source>
</evidence>
<dbReference type="PROSITE" id="PS51257">
    <property type="entry name" value="PROKAR_LIPOPROTEIN"/>
    <property type="match status" value="1"/>
</dbReference>
<accession>A0ABV9BWX2</accession>
<gene>
    <name evidence="2" type="ORF">ACFO5W_00585</name>
</gene>
<keyword evidence="3" id="KW-1185">Reference proteome</keyword>
<organism evidence="2 3">
    <name type="scientific">Dyella halodurans</name>
    <dbReference type="NCBI Taxonomy" id="1920171"/>
    <lineage>
        <taxon>Bacteria</taxon>
        <taxon>Pseudomonadati</taxon>
        <taxon>Pseudomonadota</taxon>
        <taxon>Gammaproteobacteria</taxon>
        <taxon>Lysobacterales</taxon>
        <taxon>Rhodanobacteraceae</taxon>
        <taxon>Dyella</taxon>
    </lineage>
</organism>
<dbReference type="Proteomes" id="UP001595961">
    <property type="component" value="Unassembled WGS sequence"/>
</dbReference>
<dbReference type="RefSeq" id="WP_266149976.1">
    <property type="nucleotide sequence ID" value="NZ_CP064028.1"/>
</dbReference>
<evidence type="ECO:0000313" key="2">
    <source>
        <dbReference type="EMBL" id="MFC4525116.1"/>
    </source>
</evidence>
<reference evidence="3" key="1">
    <citation type="journal article" date="2019" name="Int. J. Syst. Evol. Microbiol.">
        <title>The Global Catalogue of Microorganisms (GCM) 10K type strain sequencing project: providing services to taxonomists for standard genome sequencing and annotation.</title>
        <authorList>
            <consortium name="The Broad Institute Genomics Platform"/>
            <consortium name="The Broad Institute Genome Sequencing Center for Infectious Disease"/>
            <person name="Wu L."/>
            <person name="Ma J."/>
        </authorList>
    </citation>
    <scope>NUCLEOTIDE SEQUENCE [LARGE SCALE GENOMIC DNA]</scope>
    <source>
        <strain evidence="3">CCM 4481</strain>
    </source>
</reference>
<feature type="chain" id="PRO_5045456358" description="DUF4136 domain-containing protein" evidence="1">
    <location>
        <begin position="19"/>
        <end position="194"/>
    </location>
</feature>
<dbReference type="EMBL" id="JBHSGA010000003">
    <property type="protein sequence ID" value="MFC4525116.1"/>
    <property type="molecule type" value="Genomic_DNA"/>
</dbReference>
<evidence type="ECO:0000256" key="1">
    <source>
        <dbReference type="SAM" id="SignalP"/>
    </source>
</evidence>